<evidence type="ECO:0000313" key="2">
    <source>
        <dbReference type="EMBL" id="KAF8433085.1"/>
    </source>
</evidence>
<organism evidence="2 3">
    <name type="scientific">Boletus edulis BED1</name>
    <dbReference type="NCBI Taxonomy" id="1328754"/>
    <lineage>
        <taxon>Eukaryota</taxon>
        <taxon>Fungi</taxon>
        <taxon>Dikarya</taxon>
        <taxon>Basidiomycota</taxon>
        <taxon>Agaricomycotina</taxon>
        <taxon>Agaricomycetes</taxon>
        <taxon>Agaricomycetidae</taxon>
        <taxon>Boletales</taxon>
        <taxon>Boletineae</taxon>
        <taxon>Boletaceae</taxon>
        <taxon>Boletoideae</taxon>
        <taxon>Boletus</taxon>
    </lineage>
</organism>
<accession>A0AAD4BKV9</accession>
<sequence>MLVYQASDHNIYSVKYPKTKLAISGLLPIEPRESVFLSGSSSSSSSIGKKKQPAIKRITDQMEMDLDEEEEHMRQSQHPRLKPEKERRSPDDETQGDTTTVDVELYTWEMFHKAIKECDIEVDFDTPILLCIL</sequence>
<dbReference type="EMBL" id="WHUW01000036">
    <property type="protein sequence ID" value="KAF8433085.1"/>
    <property type="molecule type" value="Genomic_DNA"/>
</dbReference>
<feature type="compositionally biased region" description="Basic and acidic residues" evidence="1">
    <location>
        <begin position="81"/>
        <end position="91"/>
    </location>
</feature>
<evidence type="ECO:0000256" key="1">
    <source>
        <dbReference type="SAM" id="MobiDB-lite"/>
    </source>
</evidence>
<dbReference type="AlphaFoldDB" id="A0AAD4BKV9"/>
<feature type="region of interest" description="Disordered" evidence="1">
    <location>
        <begin position="36"/>
        <end position="55"/>
    </location>
</feature>
<proteinExistence type="predicted"/>
<name>A0AAD4BKV9_BOLED</name>
<protein>
    <submittedName>
        <fullName evidence="2">Uncharacterized protein</fullName>
    </submittedName>
</protein>
<reference evidence="2" key="1">
    <citation type="submission" date="2019-10" db="EMBL/GenBank/DDBJ databases">
        <authorList>
            <consortium name="DOE Joint Genome Institute"/>
            <person name="Kuo A."/>
            <person name="Miyauchi S."/>
            <person name="Kiss E."/>
            <person name="Drula E."/>
            <person name="Kohler A."/>
            <person name="Sanchez-Garcia M."/>
            <person name="Andreopoulos B."/>
            <person name="Barry K.W."/>
            <person name="Bonito G."/>
            <person name="Buee M."/>
            <person name="Carver A."/>
            <person name="Chen C."/>
            <person name="Cichocki N."/>
            <person name="Clum A."/>
            <person name="Culley D."/>
            <person name="Crous P.W."/>
            <person name="Fauchery L."/>
            <person name="Girlanda M."/>
            <person name="Hayes R."/>
            <person name="Keri Z."/>
            <person name="LaButti K."/>
            <person name="Lipzen A."/>
            <person name="Lombard V."/>
            <person name="Magnuson J."/>
            <person name="Maillard F."/>
            <person name="Morin E."/>
            <person name="Murat C."/>
            <person name="Nolan M."/>
            <person name="Ohm R."/>
            <person name="Pangilinan J."/>
            <person name="Pereira M."/>
            <person name="Perotto S."/>
            <person name="Peter M."/>
            <person name="Riley R."/>
            <person name="Sitrit Y."/>
            <person name="Stielow B."/>
            <person name="Szollosi G."/>
            <person name="Zifcakova L."/>
            <person name="Stursova M."/>
            <person name="Spatafora J.W."/>
            <person name="Tedersoo L."/>
            <person name="Vaario L.-M."/>
            <person name="Yamada A."/>
            <person name="Yan M."/>
            <person name="Wang P."/>
            <person name="Xu J."/>
            <person name="Bruns T."/>
            <person name="Baldrian P."/>
            <person name="Vilgalys R."/>
            <person name="Henrissat B."/>
            <person name="Grigoriev I.V."/>
            <person name="Hibbett D."/>
            <person name="Nagy L.G."/>
            <person name="Martin F.M."/>
        </authorList>
    </citation>
    <scope>NUCLEOTIDE SEQUENCE</scope>
    <source>
        <strain evidence="2">BED1</strain>
    </source>
</reference>
<reference evidence="2" key="2">
    <citation type="journal article" date="2020" name="Nat. Commun.">
        <title>Large-scale genome sequencing of mycorrhizal fungi provides insights into the early evolution of symbiotic traits.</title>
        <authorList>
            <person name="Miyauchi S."/>
            <person name="Kiss E."/>
            <person name="Kuo A."/>
            <person name="Drula E."/>
            <person name="Kohler A."/>
            <person name="Sanchez-Garcia M."/>
            <person name="Morin E."/>
            <person name="Andreopoulos B."/>
            <person name="Barry K.W."/>
            <person name="Bonito G."/>
            <person name="Buee M."/>
            <person name="Carver A."/>
            <person name="Chen C."/>
            <person name="Cichocki N."/>
            <person name="Clum A."/>
            <person name="Culley D."/>
            <person name="Crous P.W."/>
            <person name="Fauchery L."/>
            <person name="Girlanda M."/>
            <person name="Hayes R.D."/>
            <person name="Keri Z."/>
            <person name="LaButti K."/>
            <person name="Lipzen A."/>
            <person name="Lombard V."/>
            <person name="Magnuson J."/>
            <person name="Maillard F."/>
            <person name="Murat C."/>
            <person name="Nolan M."/>
            <person name="Ohm R.A."/>
            <person name="Pangilinan J."/>
            <person name="Pereira M.F."/>
            <person name="Perotto S."/>
            <person name="Peter M."/>
            <person name="Pfister S."/>
            <person name="Riley R."/>
            <person name="Sitrit Y."/>
            <person name="Stielow J.B."/>
            <person name="Szollosi G."/>
            <person name="Zifcakova L."/>
            <person name="Stursova M."/>
            <person name="Spatafora J.W."/>
            <person name="Tedersoo L."/>
            <person name="Vaario L.M."/>
            <person name="Yamada A."/>
            <person name="Yan M."/>
            <person name="Wang P."/>
            <person name="Xu J."/>
            <person name="Bruns T."/>
            <person name="Baldrian P."/>
            <person name="Vilgalys R."/>
            <person name="Dunand C."/>
            <person name="Henrissat B."/>
            <person name="Grigoriev I.V."/>
            <person name="Hibbett D."/>
            <person name="Nagy L.G."/>
            <person name="Martin F.M."/>
        </authorList>
    </citation>
    <scope>NUCLEOTIDE SEQUENCE</scope>
    <source>
        <strain evidence="2">BED1</strain>
    </source>
</reference>
<comment type="caution">
    <text evidence="2">The sequence shown here is derived from an EMBL/GenBank/DDBJ whole genome shotgun (WGS) entry which is preliminary data.</text>
</comment>
<evidence type="ECO:0000313" key="3">
    <source>
        <dbReference type="Proteomes" id="UP001194468"/>
    </source>
</evidence>
<keyword evidence="3" id="KW-1185">Reference proteome</keyword>
<feature type="region of interest" description="Disordered" evidence="1">
    <location>
        <begin position="60"/>
        <end position="100"/>
    </location>
</feature>
<dbReference type="Proteomes" id="UP001194468">
    <property type="component" value="Unassembled WGS sequence"/>
</dbReference>
<gene>
    <name evidence="2" type="ORF">L210DRAFT_932919</name>
</gene>